<keyword evidence="9 10" id="KW-0472">Membrane</keyword>
<dbReference type="GO" id="GO:0015131">
    <property type="term" value="F:oxaloacetate transmembrane transporter activity"/>
    <property type="evidence" value="ECO:0007669"/>
    <property type="project" value="EnsemblFungi"/>
</dbReference>
<evidence type="ECO:0000256" key="1">
    <source>
        <dbReference type="ARBA" id="ARBA00004448"/>
    </source>
</evidence>
<organism evidence="13 14">
    <name type="scientific">Neolecta irregularis (strain DAH-3)</name>
    <dbReference type="NCBI Taxonomy" id="1198029"/>
    <lineage>
        <taxon>Eukaryota</taxon>
        <taxon>Fungi</taxon>
        <taxon>Dikarya</taxon>
        <taxon>Ascomycota</taxon>
        <taxon>Taphrinomycotina</taxon>
        <taxon>Neolectales</taxon>
        <taxon>Neolectaceae</taxon>
        <taxon>Neolecta</taxon>
    </lineage>
</organism>
<feature type="repeat" description="Solcar" evidence="10">
    <location>
        <begin position="110"/>
        <end position="203"/>
    </location>
</feature>
<dbReference type="InterPro" id="IPR018108">
    <property type="entry name" value="MCP_transmembrane"/>
</dbReference>
<evidence type="ECO:0000313" key="13">
    <source>
        <dbReference type="EMBL" id="OLL23137.1"/>
    </source>
</evidence>
<keyword evidence="4 10" id="KW-0812">Transmembrane</keyword>
<feature type="repeat" description="Solcar" evidence="10">
    <location>
        <begin position="209"/>
        <end position="326"/>
    </location>
</feature>
<accession>A0A1U7LKG0</accession>
<dbReference type="GO" id="GO:0005743">
    <property type="term" value="C:mitochondrial inner membrane"/>
    <property type="evidence" value="ECO:0007669"/>
    <property type="project" value="UniProtKB-SubCell"/>
</dbReference>
<comment type="caution">
    <text evidence="13">The sequence shown here is derived from an EMBL/GenBank/DDBJ whole genome shotgun (WGS) entry which is preliminary data.</text>
</comment>
<dbReference type="SUPFAM" id="SSF103506">
    <property type="entry name" value="Mitochondrial carrier"/>
    <property type="match status" value="1"/>
</dbReference>
<evidence type="ECO:0000256" key="8">
    <source>
        <dbReference type="ARBA" id="ARBA00023128"/>
    </source>
</evidence>
<evidence type="ECO:0000256" key="9">
    <source>
        <dbReference type="ARBA" id="ARBA00023136"/>
    </source>
</evidence>
<dbReference type="InterPro" id="IPR023395">
    <property type="entry name" value="MCP_dom_sf"/>
</dbReference>
<name>A0A1U7LKG0_NEOID</name>
<sequence>MSSVKSLLVDISAGSLAACGAVTLTNPFEVVKIRLQLQGELVKEGQARKSYTGVFQALRVIAKYEGFRAWQKGLGIAYVYQIALNGCRLGLYEPVRGGLTRMITGSAHQNVMSINMFSGAICGILGACIGSPFFLIKTRLQSHSPIFTEVGTQHIYKGPLNAFQSIWKQEGIKGLYRGMDAALLRTGAGSSVQLPSYNFAKRQLYFMDDGPPKHLLASAFSGFGVCCVMHPFDVVMTRMYNQKGTLEVIPGEILLAPANASKAPEFKVKHGFSAGGTLYKTPLDCLVKTIKFEGPIALYKGFSSHLPRIVIHTVLTLTLMEQTMKLMSSIADRVY</sequence>
<dbReference type="OMA" id="GFYDPMR"/>
<dbReference type="InterPro" id="IPR051508">
    <property type="entry name" value="Mito_Carrier_Antiporter"/>
</dbReference>
<evidence type="ECO:0000256" key="4">
    <source>
        <dbReference type="ARBA" id="ARBA00022692"/>
    </source>
</evidence>
<dbReference type="Gene3D" id="1.50.40.10">
    <property type="entry name" value="Mitochondrial carrier domain"/>
    <property type="match status" value="1"/>
</dbReference>
<dbReference type="PROSITE" id="PS50920">
    <property type="entry name" value="SOLCAR"/>
    <property type="match status" value="3"/>
</dbReference>
<gene>
    <name evidence="13" type="ORF">NEOLI_000561</name>
</gene>
<evidence type="ECO:0000256" key="12">
    <source>
        <dbReference type="SAM" id="Phobius"/>
    </source>
</evidence>
<reference evidence="13 14" key="1">
    <citation type="submission" date="2016-04" db="EMBL/GenBank/DDBJ databases">
        <title>Evolutionary innovation and constraint leading to complex multicellularity in the Ascomycota.</title>
        <authorList>
            <person name="Cisse O."/>
            <person name="Nguyen A."/>
            <person name="Hewitt D.A."/>
            <person name="Jedd G."/>
            <person name="Stajich J.E."/>
        </authorList>
    </citation>
    <scope>NUCLEOTIDE SEQUENCE [LARGE SCALE GENOMIC DNA]</scope>
    <source>
        <strain evidence="13 14">DAH-3</strain>
    </source>
</reference>
<evidence type="ECO:0000313" key="14">
    <source>
        <dbReference type="Proteomes" id="UP000186594"/>
    </source>
</evidence>
<dbReference type="OrthoDB" id="6703404at2759"/>
<evidence type="ECO:0000256" key="6">
    <source>
        <dbReference type="ARBA" id="ARBA00022792"/>
    </source>
</evidence>
<dbReference type="GO" id="GO:0015116">
    <property type="term" value="F:sulfate transmembrane transporter activity"/>
    <property type="evidence" value="ECO:0007669"/>
    <property type="project" value="EnsemblFungi"/>
</dbReference>
<dbReference type="Pfam" id="PF00153">
    <property type="entry name" value="Mito_carr"/>
    <property type="match status" value="3"/>
</dbReference>
<dbReference type="GO" id="GO:0034658">
    <property type="term" value="F:isopropylmalate transmembrane transporter activity"/>
    <property type="evidence" value="ECO:0007669"/>
    <property type="project" value="EnsemblFungi"/>
</dbReference>
<protein>
    <submittedName>
        <fullName evidence="13">Mitochondrial oxaloacetate transport protein</fullName>
    </submittedName>
</protein>
<dbReference type="AlphaFoldDB" id="A0A1U7LKG0"/>
<evidence type="ECO:0000256" key="3">
    <source>
        <dbReference type="ARBA" id="ARBA00022448"/>
    </source>
</evidence>
<keyword evidence="7 12" id="KW-1133">Transmembrane helix</keyword>
<dbReference type="Proteomes" id="UP000186594">
    <property type="component" value="Unassembled WGS sequence"/>
</dbReference>
<evidence type="ECO:0000256" key="11">
    <source>
        <dbReference type="RuleBase" id="RU000488"/>
    </source>
</evidence>
<dbReference type="PANTHER" id="PTHR45928:SF1">
    <property type="entry name" value="RE38146P"/>
    <property type="match status" value="1"/>
</dbReference>
<dbReference type="EMBL" id="LXFE01002252">
    <property type="protein sequence ID" value="OLL23137.1"/>
    <property type="molecule type" value="Genomic_DNA"/>
</dbReference>
<keyword evidence="8" id="KW-0496">Mitochondrion</keyword>
<evidence type="ECO:0000256" key="2">
    <source>
        <dbReference type="ARBA" id="ARBA00006375"/>
    </source>
</evidence>
<proteinExistence type="inferred from homology"/>
<dbReference type="GO" id="GO:1901239">
    <property type="term" value="F:malonate(1-) transmembrane transporter activity"/>
    <property type="evidence" value="ECO:0007669"/>
    <property type="project" value="EnsemblFungi"/>
</dbReference>
<dbReference type="PANTHER" id="PTHR45928">
    <property type="entry name" value="RE38146P"/>
    <property type="match status" value="1"/>
</dbReference>
<keyword evidence="3 11" id="KW-0813">Transport</keyword>
<dbReference type="STRING" id="1198029.A0A1U7LKG0"/>
<evidence type="ECO:0000256" key="7">
    <source>
        <dbReference type="ARBA" id="ARBA00022989"/>
    </source>
</evidence>
<evidence type="ECO:0000256" key="10">
    <source>
        <dbReference type="PROSITE-ProRule" id="PRU00282"/>
    </source>
</evidence>
<keyword evidence="6" id="KW-0999">Mitochondrion inner membrane</keyword>
<feature type="transmembrane region" description="Helical" evidence="12">
    <location>
        <begin position="116"/>
        <end position="136"/>
    </location>
</feature>
<keyword evidence="14" id="KW-1185">Reference proteome</keyword>
<feature type="repeat" description="Solcar" evidence="10">
    <location>
        <begin position="5"/>
        <end position="98"/>
    </location>
</feature>
<evidence type="ECO:0000256" key="5">
    <source>
        <dbReference type="ARBA" id="ARBA00022737"/>
    </source>
</evidence>
<comment type="similarity">
    <text evidence="2 11">Belongs to the mitochondrial carrier (TC 2.A.29) family.</text>
</comment>
<keyword evidence="5" id="KW-0677">Repeat</keyword>
<comment type="subcellular location">
    <subcellularLocation>
        <location evidence="1">Mitochondrion inner membrane</location>
        <topology evidence="1">Multi-pass membrane protein</topology>
    </subcellularLocation>
</comment>